<gene>
    <name evidence="1" type="ORF">E2C01_028994</name>
</gene>
<reference evidence="1 2" key="1">
    <citation type="submission" date="2019-05" db="EMBL/GenBank/DDBJ databases">
        <title>Another draft genome of Portunus trituberculatus and its Hox gene families provides insights of decapod evolution.</title>
        <authorList>
            <person name="Jeong J.-H."/>
            <person name="Song I."/>
            <person name="Kim S."/>
            <person name="Choi T."/>
            <person name="Kim D."/>
            <person name="Ryu S."/>
            <person name="Kim W."/>
        </authorList>
    </citation>
    <scope>NUCLEOTIDE SEQUENCE [LARGE SCALE GENOMIC DNA]</scope>
    <source>
        <tissue evidence="1">Muscle</tissue>
    </source>
</reference>
<keyword evidence="2" id="KW-1185">Reference proteome</keyword>
<dbReference type="AlphaFoldDB" id="A0A5B7ER17"/>
<comment type="caution">
    <text evidence="1">The sequence shown here is derived from an EMBL/GenBank/DDBJ whole genome shotgun (WGS) entry which is preliminary data.</text>
</comment>
<proteinExistence type="predicted"/>
<evidence type="ECO:0000313" key="1">
    <source>
        <dbReference type="EMBL" id="MPC35569.1"/>
    </source>
</evidence>
<accession>A0A5B7ER17</accession>
<name>A0A5B7ER17_PORTR</name>
<dbReference type="OrthoDB" id="6363082at2759"/>
<protein>
    <recommendedName>
        <fullName evidence="3">Reverse transcriptase domain-containing protein</fullName>
    </recommendedName>
</protein>
<evidence type="ECO:0008006" key="3">
    <source>
        <dbReference type="Google" id="ProtNLM"/>
    </source>
</evidence>
<organism evidence="1 2">
    <name type="scientific">Portunus trituberculatus</name>
    <name type="common">Swimming crab</name>
    <name type="synonym">Neptunus trituberculatus</name>
    <dbReference type="NCBI Taxonomy" id="210409"/>
    <lineage>
        <taxon>Eukaryota</taxon>
        <taxon>Metazoa</taxon>
        <taxon>Ecdysozoa</taxon>
        <taxon>Arthropoda</taxon>
        <taxon>Crustacea</taxon>
        <taxon>Multicrustacea</taxon>
        <taxon>Malacostraca</taxon>
        <taxon>Eumalacostraca</taxon>
        <taxon>Eucarida</taxon>
        <taxon>Decapoda</taxon>
        <taxon>Pleocyemata</taxon>
        <taxon>Brachyura</taxon>
        <taxon>Eubrachyura</taxon>
        <taxon>Portunoidea</taxon>
        <taxon>Portunidae</taxon>
        <taxon>Portuninae</taxon>
        <taxon>Portunus</taxon>
    </lineage>
</organism>
<dbReference type="EMBL" id="VSRR010003305">
    <property type="protein sequence ID" value="MPC35569.1"/>
    <property type="molecule type" value="Genomic_DNA"/>
</dbReference>
<dbReference type="Proteomes" id="UP000324222">
    <property type="component" value="Unassembled WGS sequence"/>
</dbReference>
<sequence length="59" mass="6680">MCLEELIKRIRVSSRCVDIGGSRLGCLACADDMVLMADRKERMQELLQVTAQLGKKRQL</sequence>
<evidence type="ECO:0000313" key="2">
    <source>
        <dbReference type="Proteomes" id="UP000324222"/>
    </source>
</evidence>